<dbReference type="AlphaFoldDB" id="A0AA96LKZ6"/>
<accession>A0AA96LKZ6</accession>
<dbReference type="RefSeq" id="WP_315607087.1">
    <property type="nucleotide sequence ID" value="NZ_CP130318.1"/>
</dbReference>
<dbReference type="KEGG" id="paun:MJA45_09855"/>
<protein>
    <submittedName>
        <fullName evidence="1">GapA-binding peptide SR1P</fullName>
    </submittedName>
</protein>
<evidence type="ECO:0000313" key="1">
    <source>
        <dbReference type="EMBL" id="WNQ13307.1"/>
    </source>
</evidence>
<keyword evidence="2" id="KW-1185">Reference proteome</keyword>
<organism evidence="1 2">
    <name type="scientific">Paenibacillus aurantius</name>
    <dbReference type="NCBI Taxonomy" id="2918900"/>
    <lineage>
        <taxon>Bacteria</taxon>
        <taxon>Bacillati</taxon>
        <taxon>Bacillota</taxon>
        <taxon>Bacilli</taxon>
        <taxon>Bacillales</taxon>
        <taxon>Paenibacillaceae</taxon>
        <taxon>Paenibacillus</taxon>
    </lineage>
</organism>
<name>A0AA96LKZ6_9BACL</name>
<sequence length="61" mass="6837">MYNPNRVTQEEQTGMELGTVICKNCLDVLFTLPTDGVKRFYGICSRENCAKESAGMEGEEE</sequence>
<reference evidence="1 2" key="1">
    <citation type="submission" date="2022-02" db="EMBL/GenBank/DDBJ databases">
        <title>Paenibacillus sp. MBLB1776 Whole Genome Shotgun Sequencing.</title>
        <authorList>
            <person name="Hwang C.Y."/>
            <person name="Cho E.-S."/>
            <person name="Seo M.-J."/>
        </authorList>
    </citation>
    <scope>NUCLEOTIDE SEQUENCE [LARGE SCALE GENOMIC DNA]</scope>
    <source>
        <strain evidence="1 2">MBLB1776</strain>
    </source>
</reference>
<dbReference type="Proteomes" id="UP001305702">
    <property type="component" value="Chromosome"/>
</dbReference>
<dbReference type="EMBL" id="CP130318">
    <property type="protein sequence ID" value="WNQ13307.1"/>
    <property type="molecule type" value="Genomic_DNA"/>
</dbReference>
<proteinExistence type="predicted"/>
<evidence type="ECO:0000313" key="2">
    <source>
        <dbReference type="Proteomes" id="UP001305702"/>
    </source>
</evidence>
<gene>
    <name evidence="1" type="ORF">MJA45_09855</name>
</gene>